<dbReference type="InterPro" id="IPR003797">
    <property type="entry name" value="DegV"/>
</dbReference>
<dbReference type="SUPFAM" id="SSF82549">
    <property type="entry name" value="DAK1/DegV-like"/>
    <property type="match status" value="1"/>
</dbReference>
<dbReference type="EMBL" id="QLYR01000002">
    <property type="protein sequence ID" value="RAQ29854.1"/>
    <property type="molecule type" value="Genomic_DNA"/>
</dbReference>
<dbReference type="Gene3D" id="3.40.50.10170">
    <property type="match status" value="1"/>
</dbReference>
<gene>
    <name evidence="1" type="ORF">DPQ25_06080</name>
</gene>
<protein>
    <recommendedName>
        <fullName evidence="3">DegV family protein</fullName>
    </recommendedName>
</protein>
<evidence type="ECO:0000313" key="1">
    <source>
        <dbReference type="EMBL" id="RAQ29854.1"/>
    </source>
</evidence>
<dbReference type="PROSITE" id="PS51482">
    <property type="entry name" value="DEGV"/>
    <property type="match status" value="1"/>
</dbReference>
<keyword evidence="2" id="KW-1185">Reference proteome</keyword>
<evidence type="ECO:0000313" key="2">
    <source>
        <dbReference type="Proteomes" id="UP000249377"/>
    </source>
</evidence>
<sequence length="41" mass="4324">MLTIITDSTSDLTPAEAESLGVTVVPLTVSIDGKEYRDALT</sequence>
<proteinExistence type="predicted"/>
<dbReference type="AlphaFoldDB" id="A0A328UIM7"/>
<dbReference type="Pfam" id="PF02645">
    <property type="entry name" value="DegV"/>
    <property type="match status" value="1"/>
</dbReference>
<evidence type="ECO:0008006" key="3">
    <source>
        <dbReference type="Google" id="ProtNLM"/>
    </source>
</evidence>
<reference evidence="1 2" key="1">
    <citation type="submission" date="2018-06" db="EMBL/GenBank/DDBJ databases">
        <title>Noncontiguous genome sequence of Ruminococcaceae bacterium ASD2818.</title>
        <authorList>
            <person name="Chaplin A.V."/>
            <person name="Sokolova S.R."/>
            <person name="Kochetkova T.O."/>
            <person name="Goltsov A.Y."/>
            <person name="Trofimov D.Y."/>
            <person name="Efimov B.A."/>
        </authorList>
    </citation>
    <scope>NUCLEOTIDE SEQUENCE [LARGE SCALE GENOMIC DNA]</scope>
    <source>
        <strain evidence="1 2">ASD2818</strain>
    </source>
</reference>
<accession>A0A328UIM7</accession>
<organism evidence="1 2">
    <name type="scientific">Hydrogeniiclostridium mannosilyticum</name>
    <dbReference type="NCBI Taxonomy" id="2764322"/>
    <lineage>
        <taxon>Bacteria</taxon>
        <taxon>Bacillati</taxon>
        <taxon>Bacillota</taxon>
        <taxon>Clostridia</taxon>
        <taxon>Eubacteriales</taxon>
        <taxon>Acutalibacteraceae</taxon>
        <taxon>Hydrogeniiclostridium</taxon>
    </lineage>
</organism>
<name>A0A328UIM7_9FIRM</name>
<comment type="caution">
    <text evidence="1">The sequence shown here is derived from an EMBL/GenBank/DDBJ whole genome shotgun (WGS) entry which is preliminary data.</text>
</comment>
<dbReference type="Proteomes" id="UP000249377">
    <property type="component" value="Unassembled WGS sequence"/>
</dbReference>